<sequence>MQLNCDHVRRYQPEAAQGEEIVTSQPTKVPTVAEEATTHTAPAESHRLVISISQTSDKDTDIAYLHKLIDTLKEFPGQDAVSLRVTNEEKIINLKLSSIGTGYCPELHQRLVELVGEDGIRVETTT</sequence>
<accession>X1PQ09</accession>
<evidence type="ECO:0000313" key="1">
    <source>
        <dbReference type="EMBL" id="GAI58342.1"/>
    </source>
</evidence>
<dbReference type="AlphaFoldDB" id="X1PQ09"/>
<proteinExistence type="predicted"/>
<comment type="caution">
    <text evidence="1">The sequence shown here is derived from an EMBL/GenBank/DDBJ whole genome shotgun (WGS) entry which is preliminary data.</text>
</comment>
<dbReference type="EMBL" id="BARV01038297">
    <property type="protein sequence ID" value="GAI58342.1"/>
    <property type="molecule type" value="Genomic_DNA"/>
</dbReference>
<name>X1PQ09_9ZZZZ</name>
<protein>
    <submittedName>
        <fullName evidence="1">Uncharacterized protein</fullName>
    </submittedName>
</protein>
<reference evidence="1" key="1">
    <citation type="journal article" date="2014" name="Front. Microbiol.">
        <title>High frequency of phylogenetically diverse reductive dehalogenase-homologous genes in deep subseafloor sedimentary metagenomes.</title>
        <authorList>
            <person name="Kawai M."/>
            <person name="Futagami T."/>
            <person name="Toyoda A."/>
            <person name="Takaki Y."/>
            <person name="Nishi S."/>
            <person name="Hori S."/>
            <person name="Arai W."/>
            <person name="Tsubouchi T."/>
            <person name="Morono Y."/>
            <person name="Uchiyama I."/>
            <person name="Ito T."/>
            <person name="Fujiyama A."/>
            <person name="Inagaki F."/>
            <person name="Takami H."/>
        </authorList>
    </citation>
    <scope>NUCLEOTIDE SEQUENCE</scope>
    <source>
        <strain evidence="1">Expedition CK06-06</strain>
    </source>
</reference>
<gene>
    <name evidence="1" type="ORF">S06H3_59039</name>
</gene>
<organism evidence="1">
    <name type="scientific">marine sediment metagenome</name>
    <dbReference type="NCBI Taxonomy" id="412755"/>
    <lineage>
        <taxon>unclassified sequences</taxon>
        <taxon>metagenomes</taxon>
        <taxon>ecological metagenomes</taxon>
    </lineage>
</organism>